<reference evidence="10 11" key="1">
    <citation type="submission" date="2019-07" db="EMBL/GenBank/DDBJ databases">
        <authorList>
            <person name="Li J."/>
        </authorList>
    </citation>
    <scope>NUCLEOTIDE SEQUENCE [LARGE SCALE GENOMIC DNA]</scope>
    <source>
        <strain evidence="10 11">TKL69</strain>
    </source>
</reference>
<dbReference type="AlphaFoldDB" id="A0A516KCJ7"/>
<feature type="transmembrane region" description="Helical" evidence="8">
    <location>
        <begin position="187"/>
        <end position="214"/>
    </location>
</feature>
<keyword evidence="11" id="KW-1185">Reference proteome</keyword>
<dbReference type="PROSITE" id="PS51012">
    <property type="entry name" value="ABC_TM2"/>
    <property type="match status" value="1"/>
</dbReference>
<dbReference type="GO" id="GO:0005886">
    <property type="term" value="C:plasma membrane"/>
    <property type="evidence" value="ECO:0007669"/>
    <property type="project" value="UniProtKB-SubCell"/>
</dbReference>
<dbReference type="Proteomes" id="UP000315215">
    <property type="component" value="Chromosome"/>
</dbReference>
<keyword evidence="3" id="KW-0813">Transport</keyword>
<dbReference type="InterPro" id="IPR051449">
    <property type="entry name" value="ABC-2_transporter_component"/>
</dbReference>
<evidence type="ECO:0000313" key="11">
    <source>
        <dbReference type="Proteomes" id="UP000315215"/>
    </source>
</evidence>
<sequence>MRIAAIVIRILRQFRRDKRSLALMLFAPVLIVTLTWLVLDQDQGKLKIATIGVPDALTETLEGQDIEVFQLENPKDDLKDEEIDGILHIAGQQVTITVDDSNPSTSKAVLISIQKGLQTKGNKGFQFEINYLYDQIASTTFDAVGPVLIGFFAFFFVFLVGGISFLREKSQGTLDRILAMPIKGWEVISGYIIGFGLFAIIQSILVVCFAVFILDIPMEGSIFSVVLITLLLALSALTLGTLLSSFAKNEFQMMQFIPIVVVPQAFFSGMFSLEHLPNWLEWLEKVMPIHYGANALTEIMIKGDPISSVYMDVLILFVFSLLCFLLNLVTLRIYKNQ</sequence>
<keyword evidence="7 8" id="KW-0472">Membrane</keyword>
<evidence type="ECO:0000256" key="3">
    <source>
        <dbReference type="ARBA" id="ARBA00022448"/>
    </source>
</evidence>
<dbReference type="GO" id="GO:0140359">
    <property type="term" value="F:ABC-type transporter activity"/>
    <property type="evidence" value="ECO:0007669"/>
    <property type="project" value="InterPro"/>
</dbReference>
<feature type="transmembrane region" description="Helical" evidence="8">
    <location>
        <begin position="143"/>
        <end position="166"/>
    </location>
</feature>
<dbReference type="OrthoDB" id="9776218at2"/>
<proteinExistence type="inferred from homology"/>
<evidence type="ECO:0000259" key="9">
    <source>
        <dbReference type="PROSITE" id="PS51012"/>
    </source>
</evidence>
<dbReference type="PANTHER" id="PTHR30294:SF38">
    <property type="entry name" value="TRANSPORT PERMEASE PROTEIN"/>
    <property type="match status" value="1"/>
</dbReference>
<evidence type="ECO:0000256" key="5">
    <source>
        <dbReference type="ARBA" id="ARBA00022692"/>
    </source>
</evidence>
<dbReference type="EMBL" id="CP041666">
    <property type="protein sequence ID" value="QDP39090.1"/>
    <property type="molecule type" value="Genomic_DNA"/>
</dbReference>
<dbReference type="InterPro" id="IPR013525">
    <property type="entry name" value="ABC2_TM"/>
</dbReference>
<feature type="transmembrane region" description="Helical" evidence="8">
    <location>
        <begin position="21"/>
        <end position="39"/>
    </location>
</feature>
<keyword evidence="5 8" id="KW-0812">Transmembrane</keyword>
<feature type="transmembrane region" description="Helical" evidence="8">
    <location>
        <begin position="220"/>
        <end position="244"/>
    </location>
</feature>
<dbReference type="RefSeq" id="WP_143891840.1">
    <property type="nucleotide sequence ID" value="NZ_CP041666.1"/>
</dbReference>
<keyword evidence="6 8" id="KW-1133">Transmembrane helix</keyword>
<accession>A0A516KCJ7</accession>
<comment type="subcellular location">
    <subcellularLocation>
        <location evidence="1">Cell membrane</location>
        <topology evidence="1">Multi-pass membrane protein</topology>
    </subcellularLocation>
</comment>
<feature type="transmembrane region" description="Helical" evidence="8">
    <location>
        <begin position="256"/>
        <end position="273"/>
    </location>
</feature>
<evidence type="ECO:0000256" key="8">
    <source>
        <dbReference type="SAM" id="Phobius"/>
    </source>
</evidence>
<evidence type="ECO:0000256" key="6">
    <source>
        <dbReference type="ARBA" id="ARBA00022989"/>
    </source>
</evidence>
<evidence type="ECO:0000256" key="2">
    <source>
        <dbReference type="ARBA" id="ARBA00007783"/>
    </source>
</evidence>
<evidence type="ECO:0000256" key="1">
    <source>
        <dbReference type="ARBA" id="ARBA00004651"/>
    </source>
</evidence>
<dbReference type="PANTHER" id="PTHR30294">
    <property type="entry name" value="MEMBRANE COMPONENT OF ABC TRANSPORTER YHHJ-RELATED"/>
    <property type="match status" value="1"/>
</dbReference>
<feature type="domain" description="ABC transmembrane type-2" evidence="9">
    <location>
        <begin position="107"/>
        <end position="334"/>
    </location>
</feature>
<dbReference type="Pfam" id="PF12698">
    <property type="entry name" value="ABC2_membrane_3"/>
    <property type="match status" value="1"/>
</dbReference>
<comment type="similarity">
    <text evidence="2">Belongs to the ABC-2 integral membrane protein family.</text>
</comment>
<evidence type="ECO:0000313" key="10">
    <source>
        <dbReference type="EMBL" id="QDP39090.1"/>
    </source>
</evidence>
<feature type="transmembrane region" description="Helical" evidence="8">
    <location>
        <begin position="313"/>
        <end position="334"/>
    </location>
</feature>
<evidence type="ECO:0000256" key="7">
    <source>
        <dbReference type="ARBA" id="ARBA00023136"/>
    </source>
</evidence>
<dbReference type="InterPro" id="IPR047817">
    <property type="entry name" value="ABC2_TM_bact-type"/>
</dbReference>
<evidence type="ECO:0000256" key="4">
    <source>
        <dbReference type="ARBA" id="ARBA00022475"/>
    </source>
</evidence>
<keyword evidence="4" id="KW-1003">Cell membrane</keyword>
<organism evidence="10 11">
    <name type="scientific">Radiobacillus deserti</name>
    <dbReference type="NCBI Taxonomy" id="2594883"/>
    <lineage>
        <taxon>Bacteria</taxon>
        <taxon>Bacillati</taxon>
        <taxon>Bacillota</taxon>
        <taxon>Bacilli</taxon>
        <taxon>Bacillales</taxon>
        <taxon>Bacillaceae</taxon>
        <taxon>Radiobacillus</taxon>
    </lineage>
</organism>
<dbReference type="KEGG" id="aqt:FN924_02020"/>
<name>A0A516KCJ7_9BACI</name>
<gene>
    <name evidence="10" type="ORF">FN924_02020</name>
</gene>
<protein>
    <submittedName>
        <fullName evidence="10">ABC transporter permease</fullName>
    </submittedName>
</protein>